<dbReference type="OrthoDB" id="2411205at2759"/>
<feature type="domain" description="Restriction endonuclease type IV Mrr" evidence="4">
    <location>
        <begin position="12"/>
        <end position="110"/>
    </location>
</feature>
<sequence length="162" mass="18562">MSLLPVRKGLVFELEITIKLRNYGIICKHAGGKNDGGVDIRGRIYCMDFVVQCKLWRHQIGPNVIRELDGTLSQPENKGAIGVIVISSYGRFSDDAIRRAKASIHIIILTKEGRICRDLEIACQKAFFNFFINYVLIGFLFYIFLCFVSLHKFFMFKGTIKY</sequence>
<evidence type="ECO:0000313" key="5">
    <source>
        <dbReference type="EMBL" id="KAF0555262.1"/>
    </source>
</evidence>
<proteinExistence type="predicted"/>
<keyword evidence="3" id="KW-0812">Transmembrane</keyword>
<dbReference type="PANTHER" id="PTHR28133">
    <property type="entry name" value="REQUIRED FOR RESPIRATORY GROWTH PROTEIN 7, MITOCHONDRIAL"/>
    <property type="match status" value="1"/>
</dbReference>
<comment type="caution">
    <text evidence="5">The sequence shown here is derived from an EMBL/GenBank/DDBJ whole genome shotgun (WGS) entry which is preliminary data.</text>
</comment>
<keyword evidence="5" id="KW-0255">Endonuclease</keyword>
<accession>A0A8H4EUK1</accession>
<comment type="subcellular location">
    <subcellularLocation>
        <location evidence="1">Mitochondrion</location>
    </subcellularLocation>
</comment>
<dbReference type="InterPro" id="IPR018828">
    <property type="entry name" value="RRG7"/>
</dbReference>
<evidence type="ECO:0000256" key="1">
    <source>
        <dbReference type="ARBA" id="ARBA00004173"/>
    </source>
</evidence>
<gene>
    <name evidence="5" type="ORF">F8M41_017648</name>
</gene>
<reference evidence="5 6" key="1">
    <citation type="journal article" date="2019" name="Environ. Microbiol.">
        <title>At the nexus of three kingdoms: the genome of the mycorrhizal fungus Gigaspora margarita provides insights into plant, endobacterial and fungal interactions.</title>
        <authorList>
            <person name="Venice F."/>
            <person name="Ghignone S."/>
            <person name="Salvioli di Fossalunga A."/>
            <person name="Amselem J."/>
            <person name="Novero M."/>
            <person name="Xianan X."/>
            <person name="Sedzielewska Toro K."/>
            <person name="Morin E."/>
            <person name="Lipzen A."/>
            <person name="Grigoriev I.V."/>
            <person name="Henrissat B."/>
            <person name="Martin F.M."/>
            <person name="Bonfante P."/>
        </authorList>
    </citation>
    <scope>NUCLEOTIDE SEQUENCE [LARGE SCALE GENOMIC DNA]</scope>
    <source>
        <strain evidence="5 6">BEG34</strain>
    </source>
</reference>
<dbReference type="GO" id="GO:0009307">
    <property type="term" value="P:DNA restriction-modification system"/>
    <property type="evidence" value="ECO:0007669"/>
    <property type="project" value="InterPro"/>
</dbReference>
<feature type="transmembrane region" description="Helical" evidence="3">
    <location>
        <begin position="126"/>
        <end position="150"/>
    </location>
</feature>
<dbReference type="Proteomes" id="UP000439903">
    <property type="component" value="Unassembled WGS sequence"/>
</dbReference>
<keyword evidence="6" id="KW-1185">Reference proteome</keyword>
<evidence type="ECO:0000259" key="4">
    <source>
        <dbReference type="Pfam" id="PF04471"/>
    </source>
</evidence>
<dbReference type="InterPro" id="IPR011335">
    <property type="entry name" value="Restrct_endonuc-II-like"/>
</dbReference>
<keyword evidence="2" id="KW-0496">Mitochondrion</keyword>
<dbReference type="GO" id="GO:0003677">
    <property type="term" value="F:DNA binding"/>
    <property type="evidence" value="ECO:0007669"/>
    <property type="project" value="InterPro"/>
</dbReference>
<evidence type="ECO:0000313" key="6">
    <source>
        <dbReference type="Proteomes" id="UP000439903"/>
    </source>
</evidence>
<keyword evidence="3" id="KW-1133">Transmembrane helix</keyword>
<evidence type="ECO:0000256" key="2">
    <source>
        <dbReference type="ARBA" id="ARBA00023128"/>
    </source>
</evidence>
<dbReference type="Pfam" id="PF04471">
    <property type="entry name" value="Mrr_cat"/>
    <property type="match status" value="1"/>
</dbReference>
<dbReference type="EMBL" id="WTPW01000042">
    <property type="protein sequence ID" value="KAF0555262.1"/>
    <property type="molecule type" value="Genomic_DNA"/>
</dbReference>
<organism evidence="5 6">
    <name type="scientific">Gigaspora margarita</name>
    <dbReference type="NCBI Taxonomy" id="4874"/>
    <lineage>
        <taxon>Eukaryota</taxon>
        <taxon>Fungi</taxon>
        <taxon>Fungi incertae sedis</taxon>
        <taxon>Mucoromycota</taxon>
        <taxon>Glomeromycotina</taxon>
        <taxon>Glomeromycetes</taxon>
        <taxon>Diversisporales</taxon>
        <taxon>Gigasporaceae</taxon>
        <taxon>Gigaspora</taxon>
    </lineage>
</organism>
<dbReference type="GO" id="GO:0005739">
    <property type="term" value="C:mitochondrion"/>
    <property type="evidence" value="ECO:0007669"/>
    <property type="project" value="UniProtKB-SubCell"/>
</dbReference>
<dbReference type="Gene3D" id="3.40.1350.10">
    <property type="match status" value="1"/>
</dbReference>
<dbReference type="GO" id="GO:0004519">
    <property type="term" value="F:endonuclease activity"/>
    <property type="evidence" value="ECO:0007669"/>
    <property type="project" value="UniProtKB-KW"/>
</dbReference>
<evidence type="ECO:0000256" key="3">
    <source>
        <dbReference type="SAM" id="Phobius"/>
    </source>
</evidence>
<name>A0A8H4EUK1_GIGMA</name>
<dbReference type="PANTHER" id="PTHR28133:SF1">
    <property type="entry name" value="REQUIRED FOR RESPIRATORY GROWTH PROTEIN 7, MITOCHONDRIAL"/>
    <property type="match status" value="1"/>
</dbReference>
<keyword evidence="5" id="KW-0540">Nuclease</keyword>
<dbReference type="InterPro" id="IPR007560">
    <property type="entry name" value="Restrct_endonuc_IV_Mrr"/>
</dbReference>
<dbReference type="AlphaFoldDB" id="A0A8H4EUK1"/>
<keyword evidence="3" id="KW-0472">Membrane</keyword>
<keyword evidence="5" id="KW-0378">Hydrolase</keyword>
<dbReference type="GO" id="GO:0006302">
    <property type="term" value="P:double-strand break repair"/>
    <property type="evidence" value="ECO:0007669"/>
    <property type="project" value="UniProtKB-ARBA"/>
</dbReference>
<protein>
    <submittedName>
        <fullName evidence="5">Restriction endonuclease</fullName>
    </submittedName>
</protein>
<dbReference type="SUPFAM" id="SSF52980">
    <property type="entry name" value="Restriction endonuclease-like"/>
    <property type="match status" value="1"/>
</dbReference>
<dbReference type="InterPro" id="IPR011856">
    <property type="entry name" value="tRNA_endonuc-like_dom_sf"/>
</dbReference>